<comment type="caution">
    <text evidence="2">The sequence shown here is derived from an EMBL/GenBank/DDBJ whole genome shotgun (WGS) entry which is preliminary data.</text>
</comment>
<evidence type="ECO:0000256" key="1">
    <source>
        <dbReference type="SAM" id="Phobius"/>
    </source>
</evidence>
<keyword evidence="1" id="KW-0812">Transmembrane</keyword>
<keyword evidence="1" id="KW-0472">Membrane</keyword>
<feature type="transmembrane region" description="Helical" evidence="1">
    <location>
        <begin position="93"/>
        <end position="111"/>
    </location>
</feature>
<evidence type="ECO:0000313" key="3">
    <source>
        <dbReference type="Proteomes" id="UP000005839"/>
    </source>
</evidence>
<dbReference type="EMBL" id="ABIC01000018">
    <property type="protein sequence ID" value="EDQ00619.1"/>
    <property type="molecule type" value="Genomic_DNA"/>
</dbReference>
<sequence>MFMLTKPMYEILPVSYMAIGATSLLMLDQGYAIALAIVMFTLGAKIYNMRSQNRRTDPLRKRKSGTLPSSVYDAVPFVYLLLATLIFKLFPSGIGLVIGIVLMTYSLYILVRRSSNRRHSSHSSQEYPNL</sequence>
<gene>
    <name evidence="2" type="ORF">KT99_03699</name>
</gene>
<organism evidence="2 3">
    <name type="scientific">Shewanella benthica KT99</name>
    <dbReference type="NCBI Taxonomy" id="314608"/>
    <lineage>
        <taxon>Bacteria</taxon>
        <taxon>Pseudomonadati</taxon>
        <taxon>Pseudomonadota</taxon>
        <taxon>Gammaproteobacteria</taxon>
        <taxon>Alteromonadales</taxon>
        <taxon>Shewanellaceae</taxon>
        <taxon>Shewanella</taxon>
    </lineage>
</organism>
<feature type="transmembrane region" description="Helical" evidence="1">
    <location>
        <begin position="69"/>
        <end position="87"/>
    </location>
</feature>
<dbReference type="AlphaFoldDB" id="A9DAN5"/>
<protein>
    <submittedName>
        <fullName evidence="2">Uncharacterized protein</fullName>
    </submittedName>
</protein>
<keyword evidence="3" id="KW-1185">Reference proteome</keyword>
<proteinExistence type="predicted"/>
<reference evidence="2 3" key="1">
    <citation type="submission" date="2007-10" db="EMBL/GenBank/DDBJ databases">
        <authorList>
            <person name="Yayanos A."/>
            <person name="Ferriera S."/>
            <person name="Johnson J."/>
            <person name="Kravitz S."/>
            <person name="Halpern A."/>
            <person name="Remington K."/>
            <person name="Beeson K."/>
            <person name="Tran B."/>
            <person name="Rogers Y.-H."/>
            <person name="Friedman R."/>
            <person name="Venter J.C."/>
        </authorList>
    </citation>
    <scope>NUCLEOTIDE SEQUENCE [LARGE SCALE GENOMIC DNA]</scope>
    <source>
        <strain evidence="2 3">KT99</strain>
    </source>
</reference>
<feature type="transmembrane region" description="Helical" evidence="1">
    <location>
        <begin position="31"/>
        <end position="48"/>
    </location>
</feature>
<dbReference type="Proteomes" id="UP000005839">
    <property type="component" value="Unassembled WGS sequence"/>
</dbReference>
<name>A9DAN5_9GAMM</name>
<evidence type="ECO:0000313" key="2">
    <source>
        <dbReference type="EMBL" id="EDQ00619.1"/>
    </source>
</evidence>
<keyword evidence="1" id="KW-1133">Transmembrane helix</keyword>
<accession>A9DAN5</accession>